<reference evidence="2" key="1">
    <citation type="journal article" date="2019" name="Int. J. Syst. Evol. Microbiol.">
        <title>The Global Catalogue of Microorganisms (GCM) 10K type strain sequencing project: providing services to taxonomists for standard genome sequencing and annotation.</title>
        <authorList>
            <consortium name="The Broad Institute Genomics Platform"/>
            <consortium name="The Broad Institute Genome Sequencing Center for Infectious Disease"/>
            <person name="Wu L."/>
            <person name="Ma J."/>
        </authorList>
    </citation>
    <scope>NUCLEOTIDE SEQUENCE [LARGE SCALE GENOMIC DNA]</scope>
    <source>
        <strain evidence="2">CCUG 36916</strain>
    </source>
</reference>
<dbReference type="RefSeq" id="WP_192283846.1">
    <property type="nucleotide sequence ID" value="NZ_JBHSTT010000016.1"/>
</dbReference>
<evidence type="ECO:0000313" key="1">
    <source>
        <dbReference type="EMBL" id="MFC6388724.1"/>
    </source>
</evidence>
<organism evidence="1 2">
    <name type="scientific">Methylorubrum zatmanii</name>
    <dbReference type="NCBI Taxonomy" id="29429"/>
    <lineage>
        <taxon>Bacteria</taxon>
        <taxon>Pseudomonadati</taxon>
        <taxon>Pseudomonadota</taxon>
        <taxon>Alphaproteobacteria</taxon>
        <taxon>Hyphomicrobiales</taxon>
        <taxon>Methylobacteriaceae</taxon>
        <taxon>Methylorubrum</taxon>
    </lineage>
</organism>
<comment type="caution">
    <text evidence="1">The sequence shown here is derived from an EMBL/GenBank/DDBJ whole genome shotgun (WGS) entry which is preliminary data.</text>
</comment>
<dbReference type="EMBL" id="JBHSTT010000016">
    <property type="protein sequence ID" value="MFC6388724.1"/>
    <property type="molecule type" value="Genomic_DNA"/>
</dbReference>
<evidence type="ECO:0000313" key="2">
    <source>
        <dbReference type="Proteomes" id="UP001596237"/>
    </source>
</evidence>
<proteinExistence type="predicted"/>
<protein>
    <submittedName>
        <fullName evidence="1">Uncharacterized protein</fullName>
    </submittedName>
</protein>
<name>A0ABW1WM08_9HYPH</name>
<gene>
    <name evidence="1" type="ORF">ACFQDP_05070</name>
</gene>
<accession>A0ABW1WM08</accession>
<dbReference type="Proteomes" id="UP001596237">
    <property type="component" value="Unassembled WGS sequence"/>
</dbReference>
<sequence>MADMTYEDFLSLDRAHRRIAAHPEEDRMREAWAAALGGSAGLTIEEWVAEFGALPGLTITQVIMSRRVAAMAETMRPLLGKQLSIRARRRWQGRARAWLKRTA</sequence>
<keyword evidence="2" id="KW-1185">Reference proteome</keyword>